<dbReference type="InterPro" id="IPR011051">
    <property type="entry name" value="RmlC_Cupin_sf"/>
</dbReference>
<accession>A0A7V1GET5</accession>
<name>A0A7V1GET5_9GAMM</name>
<proteinExistence type="predicted"/>
<sequence>MAIPSEHGDFPKGSYIRNPPESKHTPGSEHGCVIFVKLWQFQPEDREHVRLQTDLLQNVAHPKFKHIAITALYKDAFEEVSLLHFKAHAEMAINASGGAELLVLQGSLEEQENTLVKNSWLRVPINSIVNAKAGSEGAKVWLKTGHLTDVDKQISRLANP</sequence>
<evidence type="ECO:0000259" key="2">
    <source>
        <dbReference type="Pfam" id="PF12973"/>
    </source>
</evidence>
<feature type="compositionally biased region" description="Basic and acidic residues" evidence="1">
    <location>
        <begin position="1"/>
        <end position="10"/>
    </location>
</feature>
<dbReference type="Gene3D" id="2.60.120.10">
    <property type="entry name" value="Jelly Rolls"/>
    <property type="match status" value="1"/>
</dbReference>
<reference evidence="3" key="1">
    <citation type="journal article" date="2020" name="mSystems">
        <title>Genome- and Community-Level Interaction Insights into Carbon Utilization and Element Cycling Functions of Hydrothermarchaeota in Hydrothermal Sediment.</title>
        <authorList>
            <person name="Zhou Z."/>
            <person name="Liu Y."/>
            <person name="Xu W."/>
            <person name="Pan J."/>
            <person name="Luo Z.H."/>
            <person name="Li M."/>
        </authorList>
    </citation>
    <scope>NUCLEOTIDE SEQUENCE [LARGE SCALE GENOMIC DNA]</scope>
    <source>
        <strain evidence="3">HyVt-346</strain>
    </source>
</reference>
<dbReference type="AlphaFoldDB" id="A0A7V1GET5"/>
<dbReference type="EMBL" id="DRGM01000128">
    <property type="protein sequence ID" value="HEA17211.1"/>
    <property type="molecule type" value="Genomic_DNA"/>
</dbReference>
<dbReference type="Proteomes" id="UP000886188">
    <property type="component" value="Unassembled WGS sequence"/>
</dbReference>
<evidence type="ECO:0000256" key="1">
    <source>
        <dbReference type="SAM" id="MobiDB-lite"/>
    </source>
</evidence>
<dbReference type="InterPro" id="IPR014710">
    <property type="entry name" value="RmlC-like_jellyroll"/>
</dbReference>
<evidence type="ECO:0000313" key="3">
    <source>
        <dbReference type="EMBL" id="HEA17211.1"/>
    </source>
</evidence>
<dbReference type="SUPFAM" id="SSF51182">
    <property type="entry name" value="RmlC-like cupins"/>
    <property type="match status" value="2"/>
</dbReference>
<dbReference type="Pfam" id="PF12973">
    <property type="entry name" value="Cupin_7"/>
    <property type="match status" value="1"/>
</dbReference>
<feature type="region of interest" description="Disordered" evidence="1">
    <location>
        <begin position="1"/>
        <end position="27"/>
    </location>
</feature>
<protein>
    <submittedName>
        <fullName evidence="3">Cupin</fullName>
    </submittedName>
</protein>
<gene>
    <name evidence="3" type="ORF">ENH88_12350</name>
</gene>
<dbReference type="InterPro" id="IPR025979">
    <property type="entry name" value="ChrR-like_cupin_dom"/>
</dbReference>
<organism evidence="3">
    <name type="scientific">Pseudoalteromonas prydzensis</name>
    <dbReference type="NCBI Taxonomy" id="182141"/>
    <lineage>
        <taxon>Bacteria</taxon>
        <taxon>Pseudomonadati</taxon>
        <taxon>Pseudomonadota</taxon>
        <taxon>Gammaproteobacteria</taxon>
        <taxon>Alteromonadales</taxon>
        <taxon>Pseudoalteromonadaceae</taxon>
        <taxon>Pseudoalteromonas</taxon>
    </lineage>
</organism>
<feature type="domain" description="ChrR-like cupin" evidence="2">
    <location>
        <begin position="6"/>
        <end position="42"/>
    </location>
</feature>
<comment type="caution">
    <text evidence="3">The sequence shown here is derived from an EMBL/GenBank/DDBJ whole genome shotgun (WGS) entry which is preliminary data.</text>
</comment>